<evidence type="ECO:0000259" key="2">
    <source>
        <dbReference type="Pfam" id="PF00339"/>
    </source>
</evidence>
<comment type="similarity">
    <text evidence="1">Belongs to the arrestin family.</text>
</comment>
<organism evidence="3 4">
    <name type="scientific">Tegillarca granosa</name>
    <name type="common">Malaysian cockle</name>
    <name type="synonym">Anadara granosa</name>
    <dbReference type="NCBI Taxonomy" id="220873"/>
    <lineage>
        <taxon>Eukaryota</taxon>
        <taxon>Metazoa</taxon>
        <taxon>Spiralia</taxon>
        <taxon>Lophotrochozoa</taxon>
        <taxon>Mollusca</taxon>
        <taxon>Bivalvia</taxon>
        <taxon>Autobranchia</taxon>
        <taxon>Pteriomorphia</taxon>
        <taxon>Arcoida</taxon>
        <taxon>Arcoidea</taxon>
        <taxon>Arcidae</taxon>
        <taxon>Tegillarca</taxon>
    </lineage>
</organism>
<sequence>MRGPGESRFKEVRHHSSTEEYFDYAIPLLTSSGKNKKIVLPSGRHSYPFQFQLPPNLPASFEGEYGYIRYWVKALVEKPLKSFSHVTKSAFTIIGALDLNYFSDSNTSTFYAAHKSRSITTQIFKIKRHSIGKCRSDSWNGEYFIMPALPPSYLLVDPMGPGFPLSVPAEIIVGTVPLHASVQQHLRLRQNIHQPGYYENAAGVYPPPPNVPNM</sequence>
<dbReference type="InterPro" id="IPR050357">
    <property type="entry name" value="Arrestin_domain-protein"/>
</dbReference>
<dbReference type="InterPro" id="IPR011021">
    <property type="entry name" value="Arrestin-like_N"/>
</dbReference>
<dbReference type="Gene3D" id="2.60.40.640">
    <property type="match status" value="1"/>
</dbReference>
<reference evidence="3 4" key="1">
    <citation type="submission" date="2022-12" db="EMBL/GenBank/DDBJ databases">
        <title>Chromosome-level genome of Tegillarca granosa.</title>
        <authorList>
            <person name="Kim J."/>
        </authorList>
    </citation>
    <scope>NUCLEOTIDE SEQUENCE [LARGE SCALE GENOMIC DNA]</scope>
    <source>
        <strain evidence="3">Teg-2019</strain>
        <tissue evidence="3">Adductor muscle</tissue>
    </source>
</reference>
<feature type="non-terminal residue" evidence="3">
    <location>
        <position position="214"/>
    </location>
</feature>
<dbReference type="Proteomes" id="UP001217089">
    <property type="component" value="Unassembled WGS sequence"/>
</dbReference>
<dbReference type="PANTHER" id="PTHR11188">
    <property type="entry name" value="ARRESTIN DOMAIN CONTAINING PROTEIN"/>
    <property type="match status" value="1"/>
</dbReference>
<gene>
    <name evidence="3" type="ORF">KUTeg_018465</name>
</gene>
<keyword evidence="4" id="KW-1185">Reference proteome</keyword>
<evidence type="ECO:0000313" key="4">
    <source>
        <dbReference type="Proteomes" id="UP001217089"/>
    </source>
</evidence>
<protein>
    <recommendedName>
        <fullName evidence="2">Arrestin-like N-terminal domain-containing protein</fullName>
    </recommendedName>
</protein>
<dbReference type="Pfam" id="PF00339">
    <property type="entry name" value="Arrestin_N"/>
    <property type="match status" value="1"/>
</dbReference>
<evidence type="ECO:0000313" key="3">
    <source>
        <dbReference type="EMBL" id="KAJ8304882.1"/>
    </source>
</evidence>
<dbReference type="InterPro" id="IPR014756">
    <property type="entry name" value="Ig_E-set"/>
</dbReference>
<comment type="caution">
    <text evidence="3">The sequence shown here is derived from an EMBL/GenBank/DDBJ whole genome shotgun (WGS) entry which is preliminary data.</text>
</comment>
<accession>A0ABQ9EHX8</accession>
<feature type="domain" description="Arrestin-like N-terminal" evidence="2">
    <location>
        <begin position="6"/>
        <end position="100"/>
    </location>
</feature>
<dbReference type="EMBL" id="JARBDR010000903">
    <property type="protein sequence ID" value="KAJ8304882.1"/>
    <property type="molecule type" value="Genomic_DNA"/>
</dbReference>
<dbReference type="InterPro" id="IPR014752">
    <property type="entry name" value="Arrestin-like_C"/>
</dbReference>
<evidence type="ECO:0000256" key="1">
    <source>
        <dbReference type="ARBA" id="ARBA00005298"/>
    </source>
</evidence>
<proteinExistence type="inferred from homology"/>
<dbReference type="SUPFAM" id="SSF81296">
    <property type="entry name" value="E set domains"/>
    <property type="match status" value="1"/>
</dbReference>
<name>A0ABQ9EHX8_TEGGR</name>
<dbReference type="PANTHER" id="PTHR11188:SF176">
    <property type="entry name" value="ARRESTIN DOMAIN-CONTAINING PROTEIN 1"/>
    <property type="match status" value="1"/>
</dbReference>